<feature type="transmembrane region" description="Helical" evidence="1">
    <location>
        <begin position="263"/>
        <end position="281"/>
    </location>
</feature>
<evidence type="ECO:0008006" key="4">
    <source>
        <dbReference type="Google" id="ProtNLM"/>
    </source>
</evidence>
<feature type="transmembrane region" description="Helical" evidence="1">
    <location>
        <begin position="287"/>
        <end position="309"/>
    </location>
</feature>
<proteinExistence type="predicted"/>
<keyword evidence="3" id="KW-1185">Reference proteome</keyword>
<feature type="transmembrane region" description="Helical" evidence="1">
    <location>
        <begin position="145"/>
        <end position="164"/>
    </location>
</feature>
<organism evidence="2 3">
    <name type="scientific">Litoribacillus peritrichatus</name>
    <dbReference type="NCBI Taxonomy" id="718191"/>
    <lineage>
        <taxon>Bacteria</taxon>
        <taxon>Pseudomonadati</taxon>
        <taxon>Pseudomonadota</taxon>
        <taxon>Gammaproteobacteria</taxon>
        <taxon>Oceanospirillales</taxon>
        <taxon>Oceanospirillaceae</taxon>
        <taxon>Litoribacillus</taxon>
    </lineage>
</organism>
<comment type="caution">
    <text evidence="2">The sequence shown here is derived from an EMBL/GenBank/DDBJ whole genome shotgun (WGS) entry which is preliminary data.</text>
</comment>
<dbReference type="EMBL" id="BAABBN010000004">
    <property type="protein sequence ID" value="GAA3917582.1"/>
    <property type="molecule type" value="Genomic_DNA"/>
</dbReference>
<gene>
    <name evidence="2" type="ORF">GCM10022277_10760</name>
</gene>
<evidence type="ECO:0000313" key="2">
    <source>
        <dbReference type="EMBL" id="GAA3917582.1"/>
    </source>
</evidence>
<feature type="transmembrane region" description="Helical" evidence="1">
    <location>
        <begin position="48"/>
        <end position="68"/>
    </location>
</feature>
<keyword evidence="1" id="KW-0812">Transmembrane</keyword>
<reference evidence="3" key="1">
    <citation type="journal article" date="2019" name="Int. J. Syst. Evol. Microbiol.">
        <title>The Global Catalogue of Microorganisms (GCM) 10K type strain sequencing project: providing services to taxonomists for standard genome sequencing and annotation.</title>
        <authorList>
            <consortium name="The Broad Institute Genomics Platform"/>
            <consortium name="The Broad Institute Genome Sequencing Center for Infectious Disease"/>
            <person name="Wu L."/>
            <person name="Ma J."/>
        </authorList>
    </citation>
    <scope>NUCLEOTIDE SEQUENCE [LARGE SCALE GENOMIC DNA]</scope>
    <source>
        <strain evidence="3">JCM 17551</strain>
    </source>
</reference>
<feature type="transmembrane region" description="Helical" evidence="1">
    <location>
        <begin position="237"/>
        <end position="256"/>
    </location>
</feature>
<feature type="transmembrane region" description="Helical" evidence="1">
    <location>
        <begin position="89"/>
        <end position="110"/>
    </location>
</feature>
<evidence type="ECO:0000313" key="3">
    <source>
        <dbReference type="Proteomes" id="UP001501565"/>
    </source>
</evidence>
<dbReference type="Proteomes" id="UP001501565">
    <property type="component" value="Unassembled WGS sequence"/>
</dbReference>
<sequence>MKSRNSQITINNKIALIIIGLLTFVPSYAHVRWFVDSSDEVLSFEWTGVYYLLIALAFVFAAVCFAVDRKLSPLYRGAFFNTWPKVDQWRLLAYGCGGTLIWISFENIFLAPNIVITQDLETYLIIQAVCGVALVSSLPPRYSGAFLFVLCFLAMDAVAASLWIDYIFEFIAISIAFCLSHKFPSVALHVLRIGLGIQLMVLAIHNKLMEPALGLEFLTLHPWNFMTMMGLEAFNDLLFVFSAGIAELTFGVLILLGIATRLVIVVVSGFFLMTSILLGLHELVGHVPIIACCLVLFSLGGGESLFSVFTKAVEHIMSPLPVRHAEK</sequence>
<keyword evidence="1" id="KW-1133">Transmembrane helix</keyword>
<name>A0ABP7M9H6_9GAMM</name>
<dbReference type="RefSeq" id="WP_344796250.1">
    <property type="nucleotide sequence ID" value="NZ_BAABBN010000004.1"/>
</dbReference>
<keyword evidence="1" id="KW-0472">Membrane</keyword>
<accession>A0ABP7M9H6</accession>
<protein>
    <recommendedName>
        <fullName evidence="4">DoxX family membrane protein</fullName>
    </recommendedName>
</protein>
<evidence type="ECO:0000256" key="1">
    <source>
        <dbReference type="SAM" id="Phobius"/>
    </source>
</evidence>